<dbReference type="Proteomes" id="UP000012065">
    <property type="component" value="Unassembled WGS sequence"/>
</dbReference>
<dbReference type="InterPro" id="IPR035979">
    <property type="entry name" value="RBD_domain_sf"/>
</dbReference>
<dbReference type="SMART" id="SM00360">
    <property type="entry name" value="RRM"/>
    <property type="match status" value="1"/>
</dbReference>
<dbReference type="PANTHER" id="PTHR17985:SF8">
    <property type="entry name" value="TRANSPORT AND GOLGI ORGANIZATION PROTEIN 2 HOMOLOG"/>
    <property type="match status" value="1"/>
</dbReference>
<dbReference type="GO" id="GO:0005794">
    <property type="term" value="C:Golgi apparatus"/>
    <property type="evidence" value="ECO:0007669"/>
    <property type="project" value="TreeGrafter"/>
</dbReference>
<dbReference type="GO" id="GO:0009306">
    <property type="term" value="P:protein secretion"/>
    <property type="evidence" value="ECO:0007669"/>
    <property type="project" value="TreeGrafter"/>
</dbReference>
<dbReference type="PANTHER" id="PTHR17985">
    <property type="entry name" value="SER/THR-RICH PROTEIN T10 IN DGCR REGION"/>
    <property type="match status" value="1"/>
</dbReference>
<accession>M5BW41</accession>
<name>M5BW41_THACB</name>
<evidence type="ECO:0000259" key="4">
    <source>
        <dbReference type="PROSITE" id="PS50102"/>
    </source>
</evidence>
<dbReference type="EMBL" id="CAOJ01008111">
    <property type="protein sequence ID" value="CCO31411.1"/>
    <property type="molecule type" value="Genomic_DNA"/>
</dbReference>
<feature type="compositionally biased region" description="Basic and acidic residues" evidence="2">
    <location>
        <begin position="415"/>
        <end position="439"/>
    </location>
</feature>
<evidence type="ECO:0000256" key="2">
    <source>
        <dbReference type="SAM" id="MobiDB-lite"/>
    </source>
</evidence>
<reference evidence="5 6" key="1">
    <citation type="journal article" date="2013" name="J. Biotechnol.">
        <title>Establishment and interpretation of the genome sequence of the phytopathogenic fungus Rhizoctonia solani AG1-IB isolate 7/3/14.</title>
        <authorList>
            <person name="Wibberg D.W."/>
            <person name="Jelonek L.J."/>
            <person name="Rupp O.R."/>
            <person name="Hennig M.H."/>
            <person name="Eikmeyer F.E."/>
            <person name="Goesmann A.G."/>
            <person name="Hartmann A.H."/>
            <person name="Borriss R.B."/>
            <person name="Grosch R.G."/>
            <person name="Puehler A.P."/>
            <person name="Schlueter A.S."/>
        </authorList>
    </citation>
    <scope>NUCLEOTIDE SEQUENCE [LARGE SCALE GENOMIC DNA]</scope>
    <source>
        <strain evidence="6">AG1-IB / isolate 7/3/14</strain>
    </source>
</reference>
<feature type="domain" description="Protein kinase" evidence="3">
    <location>
        <begin position="874"/>
        <end position="1143"/>
    </location>
</feature>
<dbReference type="Gene3D" id="1.10.510.10">
    <property type="entry name" value="Transferase(Phosphotransferase) domain 1"/>
    <property type="match status" value="1"/>
</dbReference>
<feature type="compositionally biased region" description="Low complexity" evidence="2">
    <location>
        <begin position="135"/>
        <end position="146"/>
    </location>
</feature>
<dbReference type="SUPFAM" id="SSF56112">
    <property type="entry name" value="Protein kinase-like (PK-like)"/>
    <property type="match status" value="1"/>
</dbReference>
<dbReference type="PROSITE" id="PS50011">
    <property type="entry name" value="PROTEIN_KINASE_DOM"/>
    <property type="match status" value="1"/>
</dbReference>
<evidence type="ECO:0000259" key="3">
    <source>
        <dbReference type="PROSITE" id="PS50011"/>
    </source>
</evidence>
<feature type="domain" description="RRM" evidence="4">
    <location>
        <begin position="253"/>
        <end position="402"/>
    </location>
</feature>
<dbReference type="GO" id="GO:0005524">
    <property type="term" value="F:ATP binding"/>
    <property type="evidence" value="ECO:0007669"/>
    <property type="project" value="InterPro"/>
</dbReference>
<organism evidence="5 6">
    <name type="scientific">Thanatephorus cucumeris (strain AG1-IB / isolate 7/3/14)</name>
    <name type="common">Lettuce bottom rot fungus</name>
    <name type="synonym">Rhizoctonia solani</name>
    <dbReference type="NCBI Taxonomy" id="1108050"/>
    <lineage>
        <taxon>Eukaryota</taxon>
        <taxon>Fungi</taxon>
        <taxon>Dikarya</taxon>
        <taxon>Basidiomycota</taxon>
        <taxon>Agaricomycotina</taxon>
        <taxon>Agaricomycetes</taxon>
        <taxon>Cantharellales</taxon>
        <taxon>Ceratobasidiaceae</taxon>
        <taxon>Rhizoctonia</taxon>
        <taxon>Rhizoctonia solani AG-1</taxon>
    </lineage>
</organism>
<evidence type="ECO:0000313" key="5">
    <source>
        <dbReference type="EMBL" id="CCO31411.1"/>
    </source>
</evidence>
<dbReference type="PROSITE" id="PS50102">
    <property type="entry name" value="RRM"/>
    <property type="match status" value="1"/>
</dbReference>
<feature type="compositionally biased region" description="Polar residues" evidence="2">
    <location>
        <begin position="1319"/>
        <end position="1330"/>
    </location>
</feature>
<keyword evidence="5" id="KW-0418">Kinase</keyword>
<dbReference type="SMART" id="SM00220">
    <property type="entry name" value="S_TKc"/>
    <property type="match status" value="1"/>
</dbReference>
<feature type="compositionally biased region" description="Basic and acidic residues" evidence="2">
    <location>
        <begin position="277"/>
        <end position="286"/>
    </location>
</feature>
<dbReference type="InterPro" id="IPR000504">
    <property type="entry name" value="RRM_dom"/>
</dbReference>
<dbReference type="HOGENOM" id="CLU_256988_0_0_1"/>
<feature type="compositionally biased region" description="Basic residues" evidence="2">
    <location>
        <begin position="515"/>
        <end position="524"/>
    </location>
</feature>
<feature type="region of interest" description="Disordered" evidence="2">
    <location>
        <begin position="277"/>
        <end position="349"/>
    </location>
</feature>
<feature type="compositionally biased region" description="Basic and acidic residues" evidence="2">
    <location>
        <begin position="16"/>
        <end position="29"/>
    </location>
</feature>
<sequence length="1361" mass="149475">MIPLLRMHTTNAKAKAPLEQHDSEPRSESDSDSDPDAPPPVHESLTQKPEGERPRKKKYVPEGETSEQRDARTIFIGNLPASVAKSSAKKSLHKHILNCLVASYPELPRPTIESSRFRSVAFKTPTSKLPSDALPNSKSKPNNPSSEHNKTRAAEWRATQDTEGITHKTFQTPAQKKKTAYITGALHDSAKSSSSAYVVFAYPTPVEGVEPAWDPAEVAARAVLACNGSKFMERALRVDRVGKREEDKQDPRTMIFVGNLDFETDEDALREMFEKLVEQERGKSEAQGDGSDSESEDEDESEGGENEEKDGSGEESEGEEEKEDKGDKDVNAGKTKSAPQDSVAAKTWVKSVRIVRDKDTQLGKGFGYVQFVDRASVDEILALEPGTIKLAKRKLRVQRCKTVPGVSLPKTKVPFPEDKVKDPKKASKGDSNQKSDRQKGRPTTSKPALPRADPNLGERIRSLSKEERKSVKASDADRLARRLAKKKAKAISERGARKASSSKASILGGRPGGPKSKKPKPGKSGKRERSDKSLLKKNVKNLCDLRRTLLITMCLAFWTLTHPQYALIIAANRDEFLSRPTIPADWHNFDTPGAGGEKHVLSGRDVMAGGTWLGMNKRGEVTLLTNITEPFGKYSSSRGELASNFLTMSPPNETSERISPYVKALVSEQRSYAGFNLLLLSPSISSGRIDYHGVMVTNSQGGGEITSRPLSERECLSCGLSNSNDTTFESSDKGEWPKVSEGRKLFENVVSQEDLDENGLVEALCEIMSTENPTRPTTRYGLRTTISVPAIPVEPGTWSKTTNPSANELPASTDAAPALNVENRKDYYGTRLTSIILVHRNGRVTFVERDVWVQKDGAGEPEKCSDTESQRRFDFQLETRGYAGTGVCDLTSTTKIIGTKPFVHGGYSDIWRGYEWSTGGTRNRISREIIPWNAVTHPNILPFYGLYWADGPDDLPAMVYPYCKGGNCSEFLINNPGVDRMGIVRQVADGLHYLHSFKPPIAHGDIKAANILMQDDDTPLIADFGLSRVVMEFSTGLTTSSSKGSYRWMAPELFGGVGNHVLVLITAASDVWAFGCLCLEILLGVLPWASRSDAAIMLAVVKDRLSPPLPSSTDASLGHIMRHCWMYEAAQRPSMLQLVDALLNVDPERLHLSPCTLSSTTTFSDSPPTIVNSGSDSFTQTFSDSSLISLGSRYSTRTKTPVAVIHSDPLLSSWQTPPPHQRDTPVSSTGATPYLEMMSFTPSDTSSSGPVSRDERSLSPPMLGPGPLRPSRSIRETRVTIAQRKFEKIKNVTTAPTVEVLQKDQYVPKLKAFEGVQRDLQSNSSSQATHENIPELNQPEASAQHPHPVPRDEKQHGSRSV</sequence>
<feature type="compositionally biased region" description="Basic and acidic residues" evidence="2">
    <location>
        <begin position="1349"/>
        <end position="1361"/>
    </location>
</feature>
<feature type="compositionally biased region" description="Basic and acidic residues" evidence="2">
    <location>
        <begin position="456"/>
        <end position="480"/>
    </location>
</feature>
<feature type="region of interest" description="Disordered" evidence="2">
    <location>
        <begin position="1317"/>
        <end position="1361"/>
    </location>
</feature>
<dbReference type="InterPro" id="IPR008271">
    <property type="entry name" value="Ser/Thr_kinase_AS"/>
</dbReference>
<evidence type="ECO:0000313" key="6">
    <source>
        <dbReference type="Proteomes" id="UP000012065"/>
    </source>
</evidence>
<protein>
    <submittedName>
        <fullName evidence="5">Mitogen-activated protein kinase kinase kinase 10</fullName>
        <ecNumber evidence="5">2.7.11.25</ecNumber>
    </submittedName>
</protein>
<dbReference type="SUPFAM" id="SSF54928">
    <property type="entry name" value="RNA-binding domain, RBD"/>
    <property type="match status" value="2"/>
</dbReference>
<dbReference type="Pfam" id="PF05742">
    <property type="entry name" value="TANGO2"/>
    <property type="match status" value="1"/>
</dbReference>
<gene>
    <name evidence="5" type="ORF">BN14_05453</name>
</gene>
<feature type="region of interest" description="Disordered" evidence="2">
    <location>
        <begin position="401"/>
        <end position="533"/>
    </location>
</feature>
<keyword evidence="5" id="KW-0808">Transferase</keyword>
<dbReference type="InterPro" id="IPR000719">
    <property type="entry name" value="Prot_kinase_dom"/>
</dbReference>
<dbReference type="InterPro" id="IPR012677">
    <property type="entry name" value="Nucleotide-bd_a/b_plait_sf"/>
</dbReference>
<feature type="compositionally biased region" description="Polar residues" evidence="2">
    <location>
        <begin position="1240"/>
        <end position="1250"/>
    </location>
</feature>
<dbReference type="PROSITE" id="PS00108">
    <property type="entry name" value="PROTEIN_KINASE_ST"/>
    <property type="match status" value="1"/>
</dbReference>
<dbReference type="Gene3D" id="3.30.70.330">
    <property type="match status" value="3"/>
</dbReference>
<dbReference type="InterPro" id="IPR001245">
    <property type="entry name" value="Ser-Thr/Tyr_kinase_cat_dom"/>
</dbReference>
<feature type="compositionally biased region" description="Acidic residues" evidence="2">
    <location>
        <begin position="291"/>
        <end position="322"/>
    </location>
</feature>
<dbReference type="InterPro" id="IPR008551">
    <property type="entry name" value="TANGO2"/>
</dbReference>
<dbReference type="GO" id="GO:0003723">
    <property type="term" value="F:RNA binding"/>
    <property type="evidence" value="ECO:0007669"/>
    <property type="project" value="UniProtKB-UniRule"/>
</dbReference>
<keyword evidence="1" id="KW-0694">RNA-binding</keyword>
<dbReference type="Pfam" id="PF07714">
    <property type="entry name" value="PK_Tyr_Ser-Thr"/>
    <property type="match status" value="1"/>
</dbReference>
<feature type="region of interest" description="Disordered" evidence="2">
    <location>
        <begin position="124"/>
        <end position="159"/>
    </location>
</feature>
<dbReference type="GO" id="GO:0004709">
    <property type="term" value="F:MAP kinase kinase kinase activity"/>
    <property type="evidence" value="ECO:0007669"/>
    <property type="project" value="UniProtKB-EC"/>
</dbReference>
<feature type="region of interest" description="Disordered" evidence="2">
    <location>
        <begin position="1210"/>
        <end position="1276"/>
    </location>
</feature>
<dbReference type="InterPro" id="IPR011009">
    <property type="entry name" value="Kinase-like_dom_sf"/>
</dbReference>
<feature type="region of interest" description="Disordered" evidence="2">
    <location>
        <begin position="1"/>
        <end position="72"/>
    </location>
</feature>
<dbReference type="GO" id="GO:0007030">
    <property type="term" value="P:Golgi organization"/>
    <property type="evidence" value="ECO:0007669"/>
    <property type="project" value="TreeGrafter"/>
</dbReference>
<comment type="caution">
    <text evidence="5">The sequence shown here is derived from an EMBL/GenBank/DDBJ whole genome shotgun (WGS) entry which is preliminary data.</text>
</comment>
<feature type="compositionally biased region" description="Basic and acidic residues" evidence="2">
    <location>
        <begin position="147"/>
        <end position="159"/>
    </location>
</feature>
<proteinExistence type="predicted"/>
<evidence type="ECO:0000256" key="1">
    <source>
        <dbReference type="PROSITE-ProRule" id="PRU00176"/>
    </source>
</evidence>
<dbReference type="EC" id="2.7.11.25" evidence="5"/>